<keyword evidence="3" id="KW-1185">Reference proteome</keyword>
<evidence type="ECO:0000259" key="1">
    <source>
        <dbReference type="PROSITE" id="PS51350"/>
    </source>
</evidence>
<evidence type="ECO:0000313" key="3">
    <source>
        <dbReference type="Proteomes" id="UP000281498"/>
    </source>
</evidence>
<dbReference type="SUPFAM" id="SSF55594">
    <property type="entry name" value="HPr-like"/>
    <property type="match status" value="1"/>
</dbReference>
<sequence length="85" mass="9522">MEESKKRITVHIDETQTIIELTGKLQQFNSDIYLQKVMRGNVLEANVKSFLGLVTLHLENGDSISVRAVGEDCEEALEAVVDFLT</sequence>
<dbReference type="Gene3D" id="3.30.1340.10">
    <property type="entry name" value="HPr-like"/>
    <property type="match status" value="1"/>
</dbReference>
<name>A0A3A9K540_9BACI</name>
<protein>
    <submittedName>
        <fullName evidence="2">Phosphocarrier HPr family protein</fullName>
    </submittedName>
</protein>
<dbReference type="EMBL" id="PDOE01000014">
    <property type="protein sequence ID" value="RKL65572.1"/>
    <property type="molecule type" value="Genomic_DNA"/>
</dbReference>
<proteinExistence type="predicted"/>
<accession>A0A3A9K540</accession>
<gene>
    <name evidence="2" type="ORF">CR203_19810</name>
</gene>
<dbReference type="RefSeq" id="WP_110936934.1">
    <property type="nucleotide sequence ID" value="NZ_KZ614146.1"/>
</dbReference>
<comment type="caution">
    <text evidence="2">The sequence shown here is derived from an EMBL/GenBank/DDBJ whole genome shotgun (WGS) entry which is preliminary data.</text>
</comment>
<evidence type="ECO:0000313" key="2">
    <source>
        <dbReference type="EMBL" id="RKL65572.1"/>
    </source>
</evidence>
<dbReference type="AlphaFoldDB" id="A0A3A9K540"/>
<dbReference type="OrthoDB" id="2428896at2"/>
<dbReference type="PROSITE" id="PS51350">
    <property type="entry name" value="PTS_HPR_DOM"/>
    <property type="match status" value="1"/>
</dbReference>
<feature type="domain" description="HPr" evidence="1">
    <location>
        <begin position="1"/>
        <end position="85"/>
    </location>
</feature>
<reference evidence="2 3" key="1">
    <citation type="submission" date="2017-10" db="EMBL/GenBank/DDBJ databases">
        <title>Bacillus sp. nov., a halophilic bacterium isolated from a Keqin Lake.</title>
        <authorList>
            <person name="Wang H."/>
        </authorList>
    </citation>
    <scope>NUCLEOTIDE SEQUENCE [LARGE SCALE GENOMIC DNA]</scope>
    <source>
        <strain evidence="2 3">KCTC 13187</strain>
    </source>
</reference>
<dbReference type="Pfam" id="PF00381">
    <property type="entry name" value="PTS-HPr"/>
    <property type="match status" value="1"/>
</dbReference>
<organism evidence="2 3">
    <name type="scientific">Salipaludibacillus neizhouensis</name>
    <dbReference type="NCBI Taxonomy" id="885475"/>
    <lineage>
        <taxon>Bacteria</taxon>
        <taxon>Bacillati</taxon>
        <taxon>Bacillota</taxon>
        <taxon>Bacilli</taxon>
        <taxon>Bacillales</taxon>
        <taxon>Bacillaceae</taxon>
    </lineage>
</organism>
<dbReference type="InterPro" id="IPR035895">
    <property type="entry name" value="HPr-like_sf"/>
</dbReference>
<dbReference type="InterPro" id="IPR000032">
    <property type="entry name" value="HPr-like"/>
</dbReference>
<dbReference type="Proteomes" id="UP000281498">
    <property type="component" value="Unassembled WGS sequence"/>
</dbReference>